<protein>
    <submittedName>
        <fullName evidence="1 2">Uncharacterized protein</fullName>
    </submittedName>
</protein>
<proteinExistence type="predicted"/>
<dbReference type="Gramene" id="Pp3c12_17350V3.1">
    <property type="protein sequence ID" value="PAC:32974893.CDS.1"/>
    <property type="gene ID" value="Pp3c12_17350"/>
</dbReference>
<name>A0A2K1JR50_PHYPA</name>
<keyword evidence="3" id="KW-1185">Reference proteome</keyword>
<dbReference type="InParanoid" id="A0A2K1JR50"/>
<dbReference type="Proteomes" id="UP000006727">
    <property type="component" value="Chromosome 12"/>
</dbReference>
<reference evidence="1 3" key="1">
    <citation type="journal article" date="2008" name="Science">
        <title>The Physcomitrella genome reveals evolutionary insights into the conquest of land by plants.</title>
        <authorList>
            <person name="Rensing S."/>
            <person name="Lang D."/>
            <person name="Zimmer A."/>
            <person name="Terry A."/>
            <person name="Salamov A."/>
            <person name="Shapiro H."/>
            <person name="Nishiyama T."/>
            <person name="Perroud P.-F."/>
            <person name="Lindquist E."/>
            <person name="Kamisugi Y."/>
            <person name="Tanahashi T."/>
            <person name="Sakakibara K."/>
            <person name="Fujita T."/>
            <person name="Oishi K."/>
            <person name="Shin-I T."/>
            <person name="Kuroki Y."/>
            <person name="Toyoda A."/>
            <person name="Suzuki Y."/>
            <person name="Hashimoto A."/>
            <person name="Yamaguchi K."/>
            <person name="Sugano A."/>
            <person name="Kohara Y."/>
            <person name="Fujiyama A."/>
            <person name="Anterola A."/>
            <person name="Aoki S."/>
            <person name="Ashton N."/>
            <person name="Barbazuk W.B."/>
            <person name="Barker E."/>
            <person name="Bennetzen J."/>
            <person name="Bezanilla M."/>
            <person name="Blankenship R."/>
            <person name="Cho S.H."/>
            <person name="Dutcher S."/>
            <person name="Estelle M."/>
            <person name="Fawcett J.A."/>
            <person name="Gundlach H."/>
            <person name="Hanada K."/>
            <person name="Heyl A."/>
            <person name="Hicks K.A."/>
            <person name="Hugh J."/>
            <person name="Lohr M."/>
            <person name="Mayer K."/>
            <person name="Melkozernov A."/>
            <person name="Murata T."/>
            <person name="Nelson D."/>
            <person name="Pils B."/>
            <person name="Prigge M."/>
            <person name="Reiss B."/>
            <person name="Renner T."/>
            <person name="Rombauts S."/>
            <person name="Rushton P."/>
            <person name="Sanderfoot A."/>
            <person name="Schween G."/>
            <person name="Shiu S.-H."/>
            <person name="Stueber K."/>
            <person name="Theodoulou F.L."/>
            <person name="Tu H."/>
            <person name="Van de Peer Y."/>
            <person name="Verrier P.J."/>
            <person name="Waters E."/>
            <person name="Wood A."/>
            <person name="Yang L."/>
            <person name="Cove D."/>
            <person name="Cuming A."/>
            <person name="Hasebe M."/>
            <person name="Lucas S."/>
            <person name="Mishler D.B."/>
            <person name="Reski R."/>
            <person name="Grigoriev I."/>
            <person name="Quatrano R.S."/>
            <person name="Boore J.L."/>
        </authorList>
    </citation>
    <scope>NUCLEOTIDE SEQUENCE [LARGE SCALE GENOMIC DNA]</scope>
    <source>
        <strain evidence="2 3">cv. Gransden 2004</strain>
    </source>
</reference>
<sequence>MTFVDESLPKNPIPWPLQDCIPLHNLIHNYQPIKQNYLPCKQLEPPHFGQMHQNVN</sequence>
<accession>A0A2K1JR50</accession>
<evidence type="ECO:0000313" key="2">
    <source>
        <dbReference type="EnsemblPlants" id="PAC:32974893.CDS.1"/>
    </source>
</evidence>
<reference evidence="2" key="3">
    <citation type="submission" date="2020-12" db="UniProtKB">
        <authorList>
            <consortium name="EnsemblPlants"/>
        </authorList>
    </citation>
    <scope>IDENTIFICATION</scope>
</reference>
<dbReference type="EnsemblPlants" id="Pp3c12_17350V3.1">
    <property type="protein sequence ID" value="PAC:32974893.CDS.1"/>
    <property type="gene ID" value="Pp3c12_17350"/>
</dbReference>
<reference evidence="1 3" key="2">
    <citation type="journal article" date="2018" name="Plant J.">
        <title>The Physcomitrella patens chromosome-scale assembly reveals moss genome structure and evolution.</title>
        <authorList>
            <person name="Lang D."/>
            <person name="Ullrich K.K."/>
            <person name="Murat F."/>
            <person name="Fuchs J."/>
            <person name="Jenkins J."/>
            <person name="Haas F.B."/>
            <person name="Piednoel M."/>
            <person name="Gundlach H."/>
            <person name="Van Bel M."/>
            <person name="Meyberg R."/>
            <person name="Vives C."/>
            <person name="Morata J."/>
            <person name="Symeonidi A."/>
            <person name="Hiss M."/>
            <person name="Muchero W."/>
            <person name="Kamisugi Y."/>
            <person name="Saleh O."/>
            <person name="Blanc G."/>
            <person name="Decker E.L."/>
            <person name="van Gessel N."/>
            <person name="Grimwood J."/>
            <person name="Hayes R.D."/>
            <person name="Graham S.W."/>
            <person name="Gunter L.E."/>
            <person name="McDaniel S.F."/>
            <person name="Hoernstein S.N.W."/>
            <person name="Larsson A."/>
            <person name="Li F.W."/>
            <person name="Perroud P.F."/>
            <person name="Phillips J."/>
            <person name="Ranjan P."/>
            <person name="Rokshar D.S."/>
            <person name="Rothfels C.J."/>
            <person name="Schneider L."/>
            <person name="Shu S."/>
            <person name="Stevenson D.W."/>
            <person name="Thummler F."/>
            <person name="Tillich M."/>
            <person name="Villarreal Aguilar J.C."/>
            <person name="Widiez T."/>
            <person name="Wong G.K."/>
            <person name="Wymore A."/>
            <person name="Zhang Y."/>
            <person name="Zimmer A.D."/>
            <person name="Quatrano R.S."/>
            <person name="Mayer K.F.X."/>
            <person name="Goodstein D."/>
            <person name="Casacuberta J.M."/>
            <person name="Vandepoele K."/>
            <person name="Reski R."/>
            <person name="Cuming A.C."/>
            <person name="Tuskan G.A."/>
            <person name="Maumus F."/>
            <person name="Salse J."/>
            <person name="Schmutz J."/>
            <person name="Rensing S.A."/>
        </authorList>
    </citation>
    <scope>NUCLEOTIDE SEQUENCE [LARGE SCALE GENOMIC DNA]</scope>
    <source>
        <strain evidence="2 3">cv. Gransden 2004</strain>
    </source>
</reference>
<evidence type="ECO:0000313" key="3">
    <source>
        <dbReference type="Proteomes" id="UP000006727"/>
    </source>
</evidence>
<dbReference type="EnsemblPlants" id="Pp3c12_17350V3.2">
    <property type="protein sequence ID" value="PAC:32974894.CDS.1"/>
    <property type="gene ID" value="Pp3c12_17350"/>
</dbReference>
<dbReference type="AlphaFoldDB" id="A0A2K1JR50"/>
<dbReference type="Gramene" id="Pp3c12_17350V3.2">
    <property type="protein sequence ID" value="PAC:32974894.CDS.1"/>
    <property type="gene ID" value="Pp3c12_17350"/>
</dbReference>
<dbReference type="EMBL" id="ABEU02000012">
    <property type="protein sequence ID" value="PNR44009.1"/>
    <property type="molecule type" value="Genomic_DNA"/>
</dbReference>
<organism evidence="1">
    <name type="scientific">Physcomitrium patens</name>
    <name type="common">Spreading-leaved earth moss</name>
    <name type="synonym">Physcomitrella patens</name>
    <dbReference type="NCBI Taxonomy" id="3218"/>
    <lineage>
        <taxon>Eukaryota</taxon>
        <taxon>Viridiplantae</taxon>
        <taxon>Streptophyta</taxon>
        <taxon>Embryophyta</taxon>
        <taxon>Bryophyta</taxon>
        <taxon>Bryophytina</taxon>
        <taxon>Bryopsida</taxon>
        <taxon>Funariidae</taxon>
        <taxon>Funariales</taxon>
        <taxon>Funariaceae</taxon>
        <taxon>Physcomitrium</taxon>
    </lineage>
</organism>
<gene>
    <name evidence="1" type="ORF">PHYPA_016392</name>
</gene>
<evidence type="ECO:0000313" key="1">
    <source>
        <dbReference type="EMBL" id="PNR44009.1"/>
    </source>
</evidence>